<evidence type="ECO:0000256" key="3">
    <source>
        <dbReference type="SAM" id="Phobius"/>
    </source>
</evidence>
<proteinExistence type="predicted"/>
<evidence type="ECO:0000256" key="2">
    <source>
        <dbReference type="SAM" id="MobiDB-lite"/>
    </source>
</evidence>
<dbReference type="InterPro" id="IPR015943">
    <property type="entry name" value="WD40/YVTN_repeat-like_dom_sf"/>
</dbReference>
<evidence type="ECO:0000313" key="6">
    <source>
        <dbReference type="Proteomes" id="UP000623129"/>
    </source>
</evidence>
<dbReference type="GO" id="GO:0009793">
    <property type="term" value="P:embryo development ending in seed dormancy"/>
    <property type="evidence" value="ECO:0007669"/>
    <property type="project" value="TreeGrafter"/>
</dbReference>
<dbReference type="Gene3D" id="2.130.10.10">
    <property type="entry name" value="YVTN repeat-like/Quinoprotein amine dehydrogenase"/>
    <property type="match status" value="1"/>
</dbReference>
<keyword evidence="3" id="KW-0472">Membrane</keyword>
<dbReference type="PANTHER" id="PTHR37253:SF1">
    <property type="entry name" value="PROTEIN GAMETE EXPRESSED 3"/>
    <property type="match status" value="1"/>
</dbReference>
<protein>
    <submittedName>
        <fullName evidence="5">Protein GAMETE EXPRESSED 3</fullName>
    </submittedName>
</protein>
<keyword evidence="1" id="KW-0175">Coiled coil</keyword>
<dbReference type="InterPro" id="IPR045301">
    <property type="entry name" value="GEX3-like"/>
</dbReference>
<dbReference type="Proteomes" id="UP000623129">
    <property type="component" value="Unassembled WGS sequence"/>
</dbReference>
<feature type="transmembrane region" description="Helical" evidence="3">
    <location>
        <begin position="479"/>
        <end position="503"/>
    </location>
</feature>
<feature type="compositionally biased region" description="Low complexity" evidence="2">
    <location>
        <begin position="630"/>
        <end position="642"/>
    </location>
</feature>
<evidence type="ECO:0000256" key="1">
    <source>
        <dbReference type="SAM" id="Coils"/>
    </source>
</evidence>
<dbReference type="SMART" id="SM00564">
    <property type="entry name" value="PQQ"/>
    <property type="match status" value="4"/>
</dbReference>
<accession>A0A833QJC6</accession>
<evidence type="ECO:0000313" key="5">
    <source>
        <dbReference type="EMBL" id="KAF3322702.1"/>
    </source>
</evidence>
<keyword evidence="3" id="KW-0812">Transmembrane</keyword>
<dbReference type="GO" id="GO:0010183">
    <property type="term" value="P:pollen tube guidance"/>
    <property type="evidence" value="ECO:0007669"/>
    <property type="project" value="TreeGrafter"/>
</dbReference>
<dbReference type="GO" id="GO:0005886">
    <property type="term" value="C:plasma membrane"/>
    <property type="evidence" value="ECO:0007669"/>
    <property type="project" value="TreeGrafter"/>
</dbReference>
<feature type="coiled-coil region" evidence="1">
    <location>
        <begin position="520"/>
        <end position="554"/>
    </location>
</feature>
<keyword evidence="6" id="KW-1185">Reference proteome</keyword>
<name>A0A833QJC6_9POAL</name>
<keyword evidence="3" id="KW-1133">Transmembrane helix</keyword>
<dbReference type="InterPro" id="IPR018391">
    <property type="entry name" value="PQQ_b-propeller_rpt"/>
</dbReference>
<dbReference type="InterPro" id="IPR002372">
    <property type="entry name" value="PQQ_rpt_dom"/>
</dbReference>
<dbReference type="AlphaFoldDB" id="A0A833QJC6"/>
<dbReference type="InterPro" id="IPR011047">
    <property type="entry name" value="Quinoprotein_ADH-like_sf"/>
</dbReference>
<evidence type="ECO:0000259" key="4">
    <source>
        <dbReference type="Pfam" id="PF13360"/>
    </source>
</evidence>
<dbReference type="PANTHER" id="PTHR37253">
    <property type="entry name" value="PROTEIN GAMETE EXPRESSED 3"/>
    <property type="match status" value="1"/>
</dbReference>
<comment type="caution">
    <text evidence="5">The sequence shown here is derived from an EMBL/GenBank/DDBJ whole genome shotgun (WGS) entry which is preliminary data.</text>
</comment>
<feature type="region of interest" description="Disordered" evidence="2">
    <location>
        <begin position="617"/>
        <end position="646"/>
    </location>
</feature>
<reference evidence="5" key="1">
    <citation type="submission" date="2020-01" db="EMBL/GenBank/DDBJ databases">
        <title>Genome sequence of Kobresia littledalei, the first chromosome-level genome in the family Cyperaceae.</title>
        <authorList>
            <person name="Qu G."/>
        </authorList>
    </citation>
    <scope>NUCLEOTIDE SEQUENCE</scope>
    <source>
        <strain evidence="5">C.B.Clarke</strain>
        <tissue evidence="5">Leaf</tissue>
    </source>
</reference>
<dbReference type="Pfam" id="PF13360">
    <property type="entry name" value="PQQ_2"/>
    <property type="match status" value="1"/>
</dbReference>
<dbReference type="OrthoDB" id="19653at2759"/>
<dbReference type="SUPFAM" id="SSF50998">
    <property type="entry name" value="Quinoprotein alcohol dehydrogenase-like"/>
    <property type="match status" value="1"/>
</dbReference>
<feature type="transmembrane region" description="Helical" evidence="3">
    <location>
        <begin position="15"/>
        <end position="38"/>
    </location>
</feature>
<feature type="transmembrane region" description="Helical" evidence="3">
    <location>
        <begin position="50"/>
        <end position="67"/>
    </location>
</feature>
<feature type="domain" description="Pyrrolo-quinoline quinone repeat" evidence="4">
    <location>
        <begin position="233"/>
        <end position="311"/>
    </location>
</feature>
<organism evidence="5 6">
    <name type="scientific">Carex littledalei</name>
    <dbReference type="NCBI Taxonomy" id="544730"/>
    <lineage>
        <taxon>Eukaryota</taxon>
        <taxon>Viridiplantae</taxon>
        <taxon>Streptophyta</taxon>
        <taxon>Embryophyta</taxon>
        <taxon>Tracheophyta</taxon>
        <taxon>Spermatophyta</taxon>
        <taxon>Magnoliopsida</taxon>
        <taxon>Liliopsida</taxon>
        <taxon>Poales</taxon>
        <taxon>Cyperaceae</taxon>
        <taxon>Cyperoideae</taxon>
        <taxon>Cariceae</taxon>
        <taxon>Carex</taxon>
        <taxon>Carex subgen. Euthyceras</taxon>
    </lineage>
</organism>
<sequence length="696" mass="77367">MGPIENHLLEHNLDFAILSFFSPFHPSFTLHLGLLLGLGDADQRSRTNKAQWMCLFLLALVAVSHSVNPSKFFATPSAHEAPAPVKHTLLRPLIIQDGRLVACSRRNLFAFERNGSLAWVVPLGLFCREDIAPVTDDRGKIYLAAENTIVKINPSKIGSIQPPSKVLFSHNSSEEILGLSISPSYLSLFITIRNRGLFSFLLRGELQWSIGPTLHRLMYTQGCMVDQLNCYFNSAPVVDLCEGTLYVSNTEGQLYSVYIRNTQFRWIQHLGAFGDKMVITPGNNGFVYTTFPKQAMVVCLDASTGNITWQQTVGPISSELVSPVVDSNGWISIGSLDGILYSISPNGDLKKLLEETASESVIQASPALDCSGFSVYISQTRMDSKITHNVGISSYVSAMRPVQVLFTLLAPATGTVYWTGDYPGEVSDLLLKSDLQYFAVDERILLAFLSSGRQRTAWTCSQAEPKFPRTNSGDEDTNLLFLLVQTIILVVLSVVVRFCCIFWRKEKLKDDGLSGFLEKRRSLHIKKKELNKLISELEQKAIEEATANETLEDLGQIVKQKEGVERKLYSSYSLGLDRTISSGAVPSILPLYNGKMKSHSFHNSMQKESITIFNTFSDSSSGEEREDSETGYSGSNSSSWETENPEVEIQEVQEDEGNIVAASRVYSNPIYNEIEMDLSGGERRLGLKRRTLSSTY</sequence>
<gene>
    <name evidence="5" type="ORF">FCM35_KLT12691</name>
</gene>
<dbReference type="EMBL" id="SWLB01000024">
    <property type="protein sequence ID" value="KAF3322702.1"/>
    <property type="molecule type" value="Genomic_DNA"/>
</dbReference>